<dbReference type="EMBL" id="GL988039">
    <property type="protein sequence ID" value="EGS22820.1"/>
    <property type="molecule type" value="Genomic_DNA"/>
</dbReference>
<dbReference type="InterPro" id="IPR038814">
    <property type="entry name" value="AIM11"/>
</dbReference>
<evidence type="ECO:0000256" key="4">
    <source>
        <dbReference type="RuleBase" id="RU367098"/>
    </source>
</evidence>
<dbReference type="OMA" id="TNPHEYF"/>
<keyword evidence="3 4" id="KW-0472">Membrane</keyword>
<feature type="compositionally biased region" description="Low complexity" evidence="5">
    <location>
        <begin position="26"/>
        <end position="45"/>
    </location>
</feature>
<dbReference type="GeneID" id="18255334"/>
<evidence type="ECO:0000256" key="1">
    <source>
        <dbReference type="ARBA" id="ARBA00022692"/>
    </source>
</evidence>
<keyword evidence="2 4" id="KW-1133">Transmembrane helix</keyword>
<feature type="region of interest" description="Disordered" evidence="5">
    <location>
        <begin position="17"/>
        <end position="66"/>
    </location>
</feature>
<comment type="similarity">
    <text evidence="4">Belongs to the AIM11 family.</text>
</comment>
<comment type="subcellular location">
    <subcellularLocation>
        <location evidence="4">Membrane</location>
        <topology evidence="4">Multi-pass membrane protein</topology>
    </subcellularLocation>
</comment>
<feature type="transmembrane region" description="Helical" evidence="4">
    <location>
        <begin position="134"/>
        <end position="157"/>
    </location>
</feature>
<dbReference type="OrthoDB" id="3558022at2759"/>
<reference evidence="6 7" key="1">
    <citation type="journal article" date="2011" name="Cell">
        <title>Insight into structure and assembly of the nuclear pore complex by utilizing the genome of a eukaryotic thermophile.</title>
        <authorList>
            <person name="Amlacher S."/>
            <person name="Sarges P."/>
            <person name="Flemming D."/>
            <person name="van Noort V."/>
            <person name="Kunze R."/>
            <person name="Devos D.P."/>
            <person name="Arumugam M."/>
            <person name="Bork P."/>
            <person name="Hurt E."/>
        </authorList>
    </citation>
    <scope>NUCLEOTIDE SEQUENCE [LARGE SCALE GENOMIC DNA]</scope>
    <source>
        <strain evidence="7">DSM 1495 / CBS 144.50 / IMI 039719</strain>
    </source>
</reference>
<dbReference type="KEGG" id="cthr:CTHT_0012960"/>
<proteinExistence type="inferred from homology"/>
<gene>
    <name evidence="4" type="primary">AIM11</name>
    <name evidence="6" type="ORF">CTHT_0012960</name>
</gene>
<keyword evidence="7" id="KW-1185">Reference proteome</keyword>
<dbReference type="Proteomes" id="UP000008066">
    <property type="component" value="Unassembled WGS sequence"/>
</dbReference>
<dbReference type="HOGENOM" id="CLU_084856_0_0_1"/>
<evidence type="ECO:0000256" key="5">
    <source>
        <dbReference type="SAM" id="MobiDB-lite"/>
    </source>
</evidence>
<evidence type="ECO:0000313" key="7">
    <source>
        <dbReference type="Proteomes" id="UP000008066"/>
    </source>
</evidence>
<protein>
    <recommendedName>
        <fullName evidence="4">Altered inheritance of mitochondria protein 11</fullName>
    </recommendedName>
</protein>
<name>G0S1B0_CHATD</name>
<organism evidence="7">
    <name type="scientific">Chaetomium thermophilum (strain DSM 1495 / CBS 144.50 / IMI 039719)</name>
    <name type="common">Thermochaetoides thermophila</name>
    <dbReference type="NCBI Taxonomy" id="759272"/>
    <lineage>
        <taxon>Eukaryota</taxon>
        <taxon>Fungi</taxon>
        <taxon>Dikarya</taxon>
        <taxon>Ascomycota</taxon>
        <taxon>Pezizomycotina</taxon>
        <taxon>Sordariomycetes</taxon>
        <taxon>Sordariomycetidae</taxon>
        <taxon>Sordariales</taxon>
        <taxon>Chaetomiaceae</taxon>
        <taxon>Thermochaetoides</taxon>
    </lineage>
</organism>
<dbReference type="PANTHER" id="PTHR39136">
    <property type="entry name" value="ALTERED INHERITANCE OF MITOCHONDRIA PROTEIN 11"/>
    <property type="match status" value="1"/>
</dbReference>
<keyword evidence="1 4" id="KW-0812">Transmembrane</keyword>
<sequence>MFFSRWLKSMVLGEESDVKPAAGPQGTASTSPAAPGATATLPAATQPITVQPTPRPAPHPRDEYPPVFSQRSLRQLSLFLGGAGFLYCSVFLTRRAIMRHRIASQLKFFQPNWTRGHTSANPPKRGDPLVAVEALNLATLNTVSFAIMMAGGISWAFNISSLEDLREITRRSLGGAAGMTDMEAEKEVAAWVAKTLGLELKADSAESDEPKKS</sequence>
<evidence type="ECO:0000313" key="6">
    <source>
        <dbReference type="EMBL" id="EGS22820.1"/>
    </source>
</evidence>
<evidence type="ECO:0000256" key="2">
    <source>
        <dbReference type="ARBA" id="ARBA00022989"/>
    </source>
</evidence>
<dbReference type="PANTHER" id="PTHR39136:SF1">
    <property type="entry name" value="ALTERED INHERITANCE OF MITOCHONDRIA PROTEIN 11"/>
    <property type="match status" value="1"/>
</dbReference>
<dbReference type="GO" id="GO:0016020">
    <property type="term" value="C:membrane"/>
    <property type="evidence" value="ECO:0007669"/>
    <property type="project" value="UniProtKB-SubCell"/>
</dbReference>
<dbReference type="RefSeq" id="XP_006691812.1">
    <property type="nucleotide sequence ID" value="XM_006691749.1"/>
</dbReference>
<feature type="transmembrane region" description="Helical" evidence="4">
    <location>
        <begin position="76"/>
        <end position="97"/>
    </location>
</feature>
<dbReference type="eggNOG" id="ENOG502S3SI">
    <property type="taxonomic scope" value="Eukaryota"/>
</dbReference>
<dbReference type="AlphaFoldDB" id="G0S1B0"/>
<accession>G0S1B0</accession>
<dbReference type="GO" id="GO:0005739">
    <property type="term" value="C:mitochondrion"/>
    <property type="evidence" value="ECO:0007669"/>
    <property type="project" value="TreeGrafter"/>
</dbReference>
<evidence type="ECO:0000256" key="3">
    <source>
        <dbReference type="ARBA" id="ARBA00023136"/>
    </source>
</evidence>